<evidence type="ECO:0000256" key="8">
    <source>
        <dbReference type="ARBA" id="ARBA00022946"/>
    </source>
</evidence>
<feature type="region of interest" description="Disordered" evidence="12">
    <location>
        <begin position="903"/>
        <end position="973"/>
    </location>
</feature>
<dbReference type="InterPro" id="IPR046960">
    <property type="entry name" value="PPR_At4g14850-like_plant"/>
</dbReference>
<dbReference type="Gene3D" id="1.25.40.10">
    <property type="entry name" value="Tetratricopeptide repeat domain"/>
    <property type="match status" value="3"/>
</dbReference>
<feature type="repeat" description="PPR" evidence="11">
    <location>
        <begin position="681"/>
        <end position="715"/>
    </location>
</feature>
<comment type="similarity">
    <text evidence="2">Belongs to the PPR family. PCMP-H subfamily.</text>
</comment>
<keyword evidence="10" id="KW-0472">Membrane</keyword>
<keyword evidence="7" id="KW-0677">Repeat</keyword>
<dbReference type="Pfam" id="PF13041">
    <property type="entry name" value="PPR_2"/>
    <property type="match status" value="2"/>
</dbReference>
<evidence type="ECO:0000256" key="1">
    <source>
        <dbReference type="ARBA" id="ARBA00004508"/>
    </source>
</evidence>
<sequence>MAAAASSFSTISFRSFSLNNRPSLSLPLPTTFTLTSSHRHSPSTLFTSFLPHTPLIRSPPTPILASGGGGGGHGGGHAGGGGGGGDYDGEADDRGRNREEALLVLAEAGRPLEKLPMDLAAAIQAGRVPGSIVKRFLELEKSAVFRWLLNFGGFKERLLADDLFLAKVAMECGVGIFTKTAAELEKRKENFTKELDFVCADVVMAIVADFMLVWLPAPTVSLRPALAVSAGPIAKFFYGCPENAFQVALAGTSYTLIQRIGAIVRNGAKLFAVGTGASLIGTGVTNALINARKVVDKSFAAEAEDVPILSTSVAYGVYMAVSSNLRYQILAGIIEQRILEPLLHQQKLLLSVFCFAVRTGNTFLGSLLGQQTLSLEFAATIEGGQLKCNSLIQIKQFQAHLITTGKFQSHPSRTKLIELCALSPAASNLSFAAEIFRQVNAPKTNDWNAILRGLAKSPNPTNAITWFRTISRSPQKIDALTCSFALKACARALALSEGTQIHSQILRFGFDADVLLVTTLLDVYAKSGDLDAAKQVFDEMSIRDIASWNVMISGLAQGSWPNEAIDLFNRMKEEGWRPDEVTVLGALSACSQLGAVRQGEIVHRYIVDEKLDMNGIVCNAVIDMYGKCGFVDKAYLVFNKMSCKKTLITWNTMIMAFAMNGDGYKALDLLDQMVLEGMLPDDVSYLSALCACNHAGLVEEGVRLLDTMIESGVKPNIKHYGTVVDLLGRAGRLQEAYDIINSMPMMPDIVFWQTLLGASKTYGNVEMAEIASKKLVEMGSNASGDFVLLSNVYAAQQRWHDVGRVRETMKNSDVRKVPGFSYTEIDGKMHKFVNADQSHPNSKEIYMKLDEIRFKIKAYGYDAETNLVLHDIGDEDKENVLNFHSEKLAVAYSLISTRDGTPIHVTTNPPSNFSGSKIPFGELKPDAVPSSLGARTLEPSPRRPNSTLNLERASQHDAVTNPTKHSQNHVPSS</sequence>
<dbReference type="NCBIfam" id="TIGR00756">
    <property type="entry name" value="PPR"/>
    <property type="match status" value="5"/>
</dbReference>
<dbReference type="InterPro" id="IPR046848">
    <property type="entry name" value="E_motif"/>
</dbReference>
<evidence type="ECO:0000256" key="12">
    <source>
        <dbReference type="SAM" id="MobiDB-lite"/>
    </source>
</evidence>
<dbReference type="InterPro" id="IPR046849">
    <property type="entry name" value="E2_motif"/>
</dbReference>
<dbReference type="FunFam" id="1.25.40.10:FF:002536">
    <property type="entry name" value="Tetratricopeptide repeat (TPR)-like superfamily protein"/>
    <property type="match status" value="1"/>
</dbReference>
<keyword evidence="9" id="KW-1133">Transmembrane helix</keyword>
<feature type="compositionally biased region" description="Polar residues" evidence="12">
    <location>
        <begin position="957"/>
        <end position="973"/>
    </location>
</feature>
<comment type="similarity">
    <text evidence="3">Belongs to the RETICULATA family.</text>
</comment>
<dbReference type="InterPro" id="IPR011990">
    <property type="entry name" value="TPR-like_helical_dom_sf"/>
</dbReference>
<reference evidence="14 15" key="1">
    <citation type="submission" date="2019-01" db="EMBL/GenBank/DDBJ databases">
        <title>Sequencing of cultivated peanut Arachis hypogaea provides insights into genome evolution and oil improvement.</title>
        <authorList>
            <person name="Chen X."/>
        </authorList>
    </citation>
    <scope>NUCLEOTIDE SEQUENCE [LARGE SCALE GENOMIC DNA]</scope>
    <source>
        <strain evidence="15">cv. Fuhuasheng</strain>
        <tissue evidence="14">Leaves</tissue>
    </source>
</reference>
<keyword evidence="15" id="KW-1185">Reference proteome</keyword>
<evidence type="ECO:0000259" key="13">
    <source>
        <dbReference type="Pfam" id="PF14432"/>
    </source>
</evidence>
<dbReference type="Proteomes" id="UP000289738">
    <property type="component" value="Chromosome B03"/>
</dbReference>
<dbReference type="Pfam" id="PF01535">
    <property type="entry name" value="PPR"/>
    <property type="match status" value="3"/>
</dbReference>
<feature type="repeat" description="PPR" evidence="11">
    <location>
        <begin position="544"/>
        <end position="578"/>
    </location>
</feature>
<dbReference type="Pfam" id="PF20430">
    <property type="entry name" value="Eplus_motif"/>
    <property type="match status" value="1"/>
</dbReference>
<accession>A0A445A6W8</accession>
<dbReference type="FunFam" id="1.25.40.10:FF:000344">
    <property type="entry name" value="Pentatricopeptide repeat-containing protein"/>
    <property type="match status" value="1"/>
</dbReference>
<evidence type="ECO:0000313" key="14">
    <source>
        <dbReference type="EMBL" id="RYR22190.1"/>
    </source>
</evidence>
<feature type="region of interest" description="Disordered" evidence="12">
    <location>
        <begin position="60"/>
        <end position="93"/>
    </location>
</feature>
<dbReference type="GO" id="GO:0008270">
    <property type="term" value="F:zinc ion binding"/>
    <property type="evidence" value="ECO:0007669"/>
    <property type="project" value="InterPro"/>
</dbReference>
<name>A0A445A6W8_ARAHY</name>
<evidence type="ECO:0000256" key="3">
    <source>
        <dbReference type="ARBA" id="ARBA00010793"/>
    </source>
</evidence>
<dbReference type="EMBL" id="SDMP01000013">
    <property type="protein sequence ID" value="RYR22190.1"/>
    <property type="molecule type" value="Genomic_DNA"/>
</dbReference>
<evidence type="ECO:0000256" key="6">
    <source>
        <dbReference type="ARBA" id="ARBA00022692"/>
    </source>
</evidence>
<dbReference type="GO" id="GO:0009451">
    <property type="term" value="P:RNA modification"/>
    <property type="evidence" value="ECO:0007669"/>
    <property type="project" value="InterPro"/>
</dbReference>
<feature type="repeat" description="PPR" evidence="11">
    <location>
        <begin position="513"/>
        <end position="543"/>
    </location>
</feature>
<dbReference type="InterPro" id="IPR032867">
    <property type="entry name" value="DYW_dom"/>
</dbReference>
<feature type="domain" description="DYW" evidence="13">
    <location>
        <begin position="860"/>
        <end position="908"/>
    </location>
</feature>
<evidence type="ECO:0000256" key="5">
    <source>
        <dbReference type="ARBA" id="ARBA00022640"/>
    </source>
</evidence>
<dbReference type="PROSITE" id="PS51375">
    <property type="entry name" value="PPR"/>
    <property type="match status" value="4"/>
</dbReference>
<evidence type="ECO:0000256" key="11">
    <source>
        <dbReference type="PROSITE-ProRule" id="PRU00708"/>
    </source>
</evidence>
<evidence type="ECO:0000256" key="4">
    <source>
        <dbReference type="ARBA" id="ARBA00022528"/>
    </source>
</evidence>
<organism evidence="14 15">
    <name type="scientific">Arachis hypogaea</name>
    <name type="common">Peanut</name>
    <dbReference type="NCBI Taxonomy" id="3818"/>
    <lineage>
        <taxon>Eukaryota</taxon>
        <taxon>Viridiplantae</taxon>
        <taxon>Streptophyta</taxon>
        <taxon>Embryophyta</taxon>
        <taxon>Tracheophyta</taxon>
        <taxon>Spermatophyta</taxon>
        <taxon>Magnoliopsida</taxon>
        <taxon>eudicotyledons</taxon>
        <taxon>Gunneridae</taxon>
        <taxon>Pentapetalae</taxon>
        <taxon>rosids</taxon>
        <taxon>fabids</taxon>
        <taxon>Fabales</taxon>
        <taxon>Fabaceae</taxon>
        <taxon>Papilionoideae</taxon>
        <taxon>50 kb inversion clade</taxon>
        <taxon>dalbergioids sensu lato</taxon>
        <taxon>Dalbergieae</taxon>
        <taxon>Pterocarpus clade</taxon>
        <taxon>Arachis</taxon>
    </lineage>
</organism>
<dbReference type="AlphaFoldDB" id="A0A445A6W8"/>
<proteinExistence type="inferred from homology"/>
<evidence type="ECO:0000256" key="9">
    <source>
        <dbReference type="ARBA" id="ARBA00022989"/>
    </source>
</evidence>
<dbReference type="PANTHER" id="PTHR47926">
    <property type="entry name" value="PENTATRICOPEPTIDE REPEAT-CONTAINING PROTEIN"/>
    <property type="match status" value="1"/>
</dbReference>
<dbReference type="InterPro" id="IPR002885">
    <property type="entry name" value="PPR_rpt"/>
</dbReference>
<evidence type="ECO:0000313" key="15">
    <source>
        <dbReference type="Proteomes" id="UP000289738"/>
    </source>
</evidence>
<keyword evidence="4" id="KW-0150">Chloroplast</keyword>
<dbReference type="Pfam" id="PF14432">
    <property type="entry name" value="DYW_deaminase"/>
    <property type="match status" value="1"/>
</dbReference>
<protein>
    <recommendedName>
        <fullName evidence="13">DYW domain-containing protein</fullName>
    </recommendedName>
</protein>
<dbReference type="GO" id="GO:0003723">
    <property type="term" value="F:RNA binding"/>
    <property type="evidence" value="ECO:0007669"/>
    <property type="project" value="InterPro"/>
</dbReference>
<keyword evidence="6" id="KW-0812">Transmembrane</keyword>
<feature type="repeat" description="PPR" evidence="11">
    <location>
        <begin position="646"/>
        <end position="680"/>
    </location>
</feature>
<evidence type="ECO:0000256" key="10">
    <source>
        <dbReference type="ARBA" id="ARBA00023136"/>
    </source>
</evidence>
<keyword evidence="8" id="KW-0809">Transit peptide</keyword>
<keyword evidence="5" id="KW-0934">Plastid</keyword>
<feature type="compositionally biased region" description="Polar residues" evidence="12">
    <location>
        <begin position="903"/>
        <end position="915"/>
    </location>
</feature>
<evidence type="ECO:0000256" key="7">
    <source>
        <dbReference type="ARBA" id="ARBA00022737"/>
    </source>
</evidence>
<dbReference type="InterPro" id="IPR021825">
    <property type="entry name" value="RETICULATA-related"/>
</dbReference>
<comment type="subcellular location">
    <subcellularLocation>
        <location evidence="1">Plastid</location>
        <location evidence="1">Chloroplast membrane</location>
        <topology evidence="1">Multi-pass membrane protein</topology>
    </subcellularLocation>
</comment>
<dbReference type="Pfam" id="PF20431">
    <property type="entry name" value="E_motif"/>
    <property type="match status" value="1"/>
</dbReference>
<dbReference type="PANTHER" id="PTHR47926:SF408">
    <property type="entry name" value="DYW DOMAIN-CONTAINING PROTEIN"/>
    <property type="match status" value="1"/>
</dbReference>
<gene>
    <name evidence="14" type="ORF">Ahy_B03g067468</name>
</gene>
<evidence type="ECO:0000256" key="2">
    <source>
        <dbReference type="ARBA" id="ARBA00006643"/>
    </source>
</evidence>
<feature type="compositionally biased region" description="Gly residues" evidence="12">
    <location>
        <begin position="66"/>
        <end position="86"/>
    </location>
</feature>
<dbReference type="Pfam" id="PF11891">
    <property type="entry name" value="RETICULATA-like"/>
    <property type="match status" value="1"/>
</dbReference>
<comment type="caution">
    <text evidence="14">The sequence shown here is derived from an EMBL/GenBank/DDBJ whole genome shotgun (WGS) entry which is preliminary data.</text>
</comment>
<dbReference type="GO" id="GO:0031969">
    <property type="term" value="C:chloroplast membrane"/>
    <property type="evidence" value="ECO:0007669"/>
    <property type="project" value="UniProtKB-SubCell"/>
</dbReference>